<organism evidence="8 9">
    <name type="scientific">Tetradesmus obliquus</name>
    <name type="common">Green alga</name>
    <name type="synonym">Acutodesmus obliquus</name>
    <dbReference type="NCBI Taxonomy" id="3088"/>
    <lineage>
        <taxon>Eukaryota</taxon>
        <taxon>Viridiplantae</taxon>
        <taxon>Chlorophyta</taxon>
        <taxon>core chlorophytes</taxon>
        <taxon>Chlorophyceae</taxon>
        <taxon>CS clade</taxon>
        <taxon>Sphaeropleales</taxon>
        <taxon>Scenedesmaceae</taxon>
        <taxon>Tetradesmus</taxon>
    </lineage>
</organism>
<dbReference type="InterPro" id="IPR001279">
    <property type="entry name" value="Metallo-B-lactamas"/>
</dbReference>
<name>A0A383V344_TETOB</name>
<dbReference type="PROSITE" id="PS50105">
    <property type="entry name" value="SAM_DOMAIN"/>
    <property type="match status" value="1"/>
</dbReference>
<dbReference type="GO" id="GO:0036297">
    <property type="term" value="P:interstrand cross-link repair"/>
    <property type="evidence" value="ECO:0007669"/>
    <property type="project" value="TreeGrafter"/>
</dbReference>
<keyword evidence="3" id="KW-0227">DNA damage</keyword>
<comment type="similarity">
    <text evidence="2">Belongs to the DNA repair metallo-beta-lactamase (DRMBL) family.</text>
</comment>
<dbReference type="GO" id="GO:0006303">
    <property type="term" value="P:double-strand break repair via nonhomologous end joining"/>
    <property type="evidence" value="ECO:0007669"/>
    <property type="project" value="TreeGrafter"/>
</dbReference>
<gene>
    <name evidence="8" type="ORF">BQ4739_LOCUS124</name>
</gene>
<dbReference type="GO" id="GO:0003684">
    <property type="term" value="F:damaged DNA binding"/>
    <property type="evidence" value="ECO:0007669"/>
    <property type="project" value="TreeGrafter"/>
</dbReference>
<accession>A0A383V344</accession>
<dbReference type="SMART" id="SM00849">
    <property type="entry name" value="Lactamase_B"/>
    <property type="match status" value="1"/>
</dbReference>
<feature type="compositionally biased region" description="Low complexity" evidence="6">
    <location>
        <begin position="504"/>
        <end position="528"/>
    </location>
</feature>
<feature type="compositionally biased region" description="Low complexity" evidence="6">
    <location>
        <begin position="843"/>
        <end position="853"/>
    </location>
</feature>
<dbReference type="Gene3D" id="3.40.50.12650">
    <property type="match status" value="1"/>
</dbReference>
<evidence type="ECO:0000256" key="1">
    <source>
        <dbReference type="ARBA" id="ARBA00004123"/>
    </source>
</evidence>
<evidence type="ECO:0000313" key="8">
    <source>
        <dbReference type="EMBL" id="SZX59511.1"/>
    </source>
</evidence>
<evidence type="ECO:0000256" key="6">
    <source>
        <dbReference type="SAM" id="MobiDB-lite"/>
    </source>
</evidence>
<feature type="compositionally biased region" description="Polar residues" evidence="6">
    <location>
        <begin position="47"/>
        <end position="56"/>
    </location>
</feature>
<evidence type="ECO:0000259" key="7">
    <source>
        <dbReference type="PROSITE" id="PS50105"/>
    </source>
</evidence>
<dbReference type="Pfam" id="PF07522">
    <property type="entry name" value="DRMBL"/>
    <property type="match status" value="1"/>
</dbReference>
<feature type="region of interest" description="Disordered" evidence="6">
    <location>
        <begin position="131"/>
        <end position="152"/>
    </location>
</feature>
<evidence type="ECO:0000256" key="2">
    <source>
        <dbReference type="ARBA" id="ARBA00010304"/>
    </source>
</evidence>
<evidence type="ECO:0000313" key="9">
    <source>
        <dbReference type="Proteomes" id="UP000256970"/>
    </source>
</evidence>
<dbReference type="SUPFAM" id="SSF56281">
    <property type="entry name" value="Metallo-hydrolase/oxidoreductase"/>
    <property type="match status" value="1"/>
</dbReference>
<feature type="region of interest" description="Disordered" evidence="6">
    <location>
        <begin position="501"/>
        <end position="542"/>
    </location>
</feature>
<feature type="compositionally biased region" description="Low complexity" evidence="6">
    <location>
        <begin position="338"/>
        <end position="358"/>
    </location>
</feature>
<feature type="compositionally biased region" description="Basic residues" evidence="6">
    <location>
        <begin position="23"/>
        <end position="32"/>
    </location>
</feature>
<dbReference type="InterPro" id="IPR011084">
    <property type="entry name" value="DRMBL"/>
</dbReference>
<dbReference type="InterPro" id="IPR036866">
    <property type="entry name" value="RibonucZ/Hydroxyglut_hydro"/>
</dbReference>
<evidence type="ECO:0000256" key="3">
    <source>
        <dbReference type="ARBA" id="ARBA00022763"/>
    </source>
</evidence>
<reference evidence="8 9" key="1">
    <citation type="submission" date="2016-10" db="EMBL/GenBank/DDBJ databases">
        <authorList>
            <person name="Cai Z."/>
        </authorList>
    </citation>
    <scope>NUCLEOTIDE SEQUENCE [LARGE SCALE GENOMIC DNA]</scope>
</reference>
<feature type="region of interest" description="Disordered" evidence="6">
    <location>
        <begin position="323"/>
        <end position="373"/>
    </location>
</feature>
<keyword evidence="4" id="KW-0234">DNA repair</keyword>
<dbReference type="CDD" id="cd16273">
    <property type="entry name" value="SNM1A-1C-like_MBL-fold"/>
    <property type="match status" value="1"/>
</dbReference>
<dbReference type="AlphaFoldDB" id="A0A383V344"/>
<evidence type="ECO:0000256" key="5">
    <source>
        <dbReference type="ARBA" id="ARBA00023242"/>
    </source>
</evidence>
<dbReference type="Gene3D" id="3.60.15.10">
    <property type="entry name" value="Ribonuclease Z/Hydroxyacylglutathione hydrolase-like"/>
    <property type="match status" value="1"/>
</dbReference>
<keyword evidence="5" id="KW-0539">Nucleus</keyword>
<feature type="region of interest" description="Disordered" evidence="6">
    <location>
        <begin position="393"/>
        <end position="418"/>
    </location>
</feature>
<keyword evidence="9" id="KW-1185">Reference proteome</keyword>
<dbReference type="PANTHER" id="PTHR23240">
    <property type="entry name" value="DNA CROSS-LINK REPAIR PROTEIN PSO2/SNM1-RELATED"/>
    <property type="match status" value="1"/>
</dbReference>
<feature type="region of interest" description="Disordered" evidence="6">
    <location>
        <begin position="834"/>
        <end position="855"/>
    </location>
</feature>
<feature type="region of interest" description="Disordered" evidence="6">
    <location>
        <begin position="452"/>
        <end position="489"/>
    </location>
</feature>
<dbReference type="Pfam" id="PF07647">
    <property type="entry name" value="SAM_2"/>
    <property type="match status" value="1"/>
</dbReference>
<sequence>MEVEEDFDDFVELDCKRAQRRLKVLQRQHTPSHKAATTSNQKRKTPASAQTSSKRSALTPKSFAAVGSTPKAPAKSLQHASPAVASADDCCTAGAGANQQRHDTQQLQQAANVAETGSAAVLAPTCLVSSPEQEVPDVGPDSGVAEPSPAAQRNSCRYSGVQQINPFQAEAAAEAAGCAVAAAGTADSDAPTSAACPVCGSRLADMSSTEAGQAAHVNACLDAAAAAHEADPPVDTATDAAAALAPEDKWEQQQQQESEVIDVADVDDDVASWLESIGAAAVAGRFAAAELDLSLLPHLNEHDLEEMGITDAAQRQLILAAAADHAAGRSTHADCEGQQQQQQQQQQQHGIQLEQQPQRDLDDELYGWDDGDGLDEDLDAAAWQAAEAGHLPPAADAWGADDRQAGQQQQQQGLPLQPVQAHACNIAARQRTNGSNHLRTAATNGQSSIRGWLQQGQQQQQSGDVQQQQQVSTDGQQRQGQPQQCDAKQQWQSLFNRPGKVLAPQQPLQPKQRPKSQMQLGQGGRLQQPPQPQPQQPRAADQHMLASLPSTRSGPLPSWWPVWRCLPGTSIIVDAFGQSSKALGGGRTWVLTHFHADHYMGLGKGFKQGRILCTPATAALVRLKLRVPEQLLVPLPLGQEISVEGTRLQFVDANHCPGSAMVVAQPPGGLPPVLHTGDARLTREATQQQPALQALVGRAVLVLDTTYADPSYCFPPQQEVLQWVLRAVQAESFNPRCLFLFGSYTIGKERLFLHVAAALRSKVYVAAAKRSILACLDLPPEQAALLTTNHLEANIHVVPMRQVTLEAMESLLLRYKGRYTAVVGFQPTGWSHTAGGGGGRAVGGQASRASSSVKGGKRLQRGTVVLYKVPYSEHSSCAELREFVAWLKPIRIIPSVSNDGGDKLRKMLAAVTSSGKASGPMDAWVQGQQQQQQQALQ</sequence>
<protein>
    <recommendedName>
        <fullName evidence="7">SAM domain-containing protein</fullName>
    </recommendedName>
</protein>
<dbReference type="InterPro" id="IPR013761">
    <property type="entry name" value="SAM/pointed_sf"/>
</dbReference>
<feature type="region of interest" description="Disordered" evidence="6">
    <location>
        <begin position="23"/>
        <end position="80"/>
    </location>
</feature>
<dbReference type="STRING" id="3088.A0A383V344"/>
<feature type="compositionally biased region" description="Low complexity" evidence="6">
    <location>
        <begin position="405"/>
        <end position="418"/>
    </location>
</feature>
<dbReference type="FunFam" id="3.40.50.12650:FF:000001">
    <property type="entry name" value="DNA cross-link repair 1A"/>
    <property type="match status" value="1"/>
</dbReference>
<dbReference type="GO" id="GO:0005634">
    <property type="term" value="C:nucleus"/>
    <property type="evidence" value="ECO:0007669"/>
    <property type="project" value="UniProtKB-SubCell"/>
</dbReference>
<evidence type="ECO:0000256" key="4">
    <source>
        <dbReference type="ARBA" id="ARBA00023204"/>
    </source>
</evidence>
<dbReference type="CDD" id="cd09487">
    <property type="entry name" value="SAM_superfamily"/>
    <property type="match status" value="1"/>
</dbReference>
<dbReference type="Proteomes" id="UP000256970">
    <property type="component" value="Unassembled WGS sequence"/>
</dbReference>
<dbReference type="InterPro" id="IPR001660">
    <property type="entry name" value="SAM"/>
</dbReference>
<dbReference type="GO" id="GO:0035312">
    <property type="term" value="F:5'-3' DNA exonuclease activity"/>
    <property type="evidence" value="ECO:0007669"/>
    <property type="project" value="TreeGrafter"/>
</dbReference>
<dbReference type="EMBL" id="FNXT01000003">
    <property type="protein sequence ID" value="SZX59511.1"/>
    <property type="molecule type" value="Genomic_DNA"/>
</dbReference>
<dbReference type="SUPFAM" id="SSF47769">
    <property type="entry name" value="SAM/Pointed domain"/>
    <property type="match status" value="1"/>
</dbReference>
<proteinExistence type="inferred from homology"/>
<dbReference type="SMART" id="SM00454">
    <property type="entry name" value="SAM"/>
    <property type="match status" value="1"/>
</dbReference>
<feature type="compositionally biased region" description="Acidic residues" evidence="6">
    <location>
        <begin position="361"/>
        <end position="373"/>
    </location>
</feature>
<feature type="domain" description="SAM" evidence="7">
    <location>
        <begin position="268"/>
        <end position="321"/>
    </location>
</feature>
<dbReference type="Gene3D" id="1.10.150.50">
    <property type="entry name" value="Transcription Factor, Ets-1"/>
    <property type="match status" value="1"/>
</dbReference>
<dbReference type="PANTHER" id="PTHR23240:SF6">
    <property type="entry name" value="DNA CROSS-LINK REPAIR 1A PROTEIN"/>
    <property type="match status" value="1"/>
</dbReference>
<feature type="compositionally biased region" description="Low complexity" evidence="6">
    <location>
        <begin position="454"/>
        <end position="484"/>
    </location>
</feature>
<comment type="subcellular location">
    <subcellularLocation>
        <location evidence="1">Nucleus</location>
    </subcellularLocation>
</comment>